<dbReference type="InterPro" id="IPR038763">
    <property type="entry name" value="DHH_sf"/>
</dbReference>
<comment type="caution">
    <text evidence="2">The sequence shown here is derived from an EMBL/GenBank/DDBJ whole genome shotgun (WGS) entry which is preliminary data.</text>
</comment>
<dbReference type="InterPro" id="IPR003156">
    <property type="entry name" value="DHHA1_dom"/>
</dbReference>
<dbReference type="EMBL" id="JAVIZX010000001">
    <property type="protein sequence ID" value="MDR6214942.1"/>
    <property type="molecule type" value="Genomic_DNA"/>
</dbReference>
<evidence type="ECO:0000313" key="3">
    <source>
        <dbReference type="Proteomes" id="UP001267710"/>
    </source>
</evidence>
<keyword evidence="3" id="KW-1185">Reference proteome</keyword>
<organism evidence="2 3">
    <name type="scientific">Paracidovorax wautersii</name>
    <dbReference type="NCBI Taxonomy" id="1177982"/>
    <lineage>
        <taxon>Bacteria</taxon>
        <taxon>Pseudomonadati</taxon>
        <taxon>Pseudomonadota</taxon>
        <taxon>Betaproteobacteria</taxon>
        <taxon>Burkholderiales</taxon>
        <taxon>Comamonadaceae</taxon>
        <taxon>Paracidovorax</taxon>
    </lineage>
</organism>
<dbReference type="Pfam" id="PF02272">
    <property type="entry name" value="DHHA1"/>
    <property type="match status" value="1"/>
</dbReference>
<dbReference type="Proteomes" id="UP001267710">
    <property type="component" value="Unassembled WGS sequence"/>
</dbReference>
<gene>
    <name evidence="2" type="ORF">QE399_002631</name>
</gene>
<feature type="domain" description="DHHA1" evidence="1">
    <location>
        <begin position="232"/>
        <end position="302"/>
    </location>
</feature>
<proteinExistence type="predicted"/>
<dbReference type="PANTHER" id="PTHR46922:SF4">
    <property type="entry name" value="DHHA1 DOMAIN PROTEIN"/>
    <property type="match status" value="1"/>
</dbReference>
<sequence length="311" mass="33743">MITIPAKTRLPLQLLVAPSAQDPQPLILYHGRCADGFGAALAAWRFYGGQAECIGLSHGQVQSLDDLPPLDGRAVYILDFSFAPQLLSAIDERAAKLIMLDHHKSAAEQLAGFACRCGVVHFDMDKSGARLAWEFFHPDAPMPDLVRFIEDRDLWNWAYPQTAGYVAALDMEPFDFDRWDAIARFTPEQTQAFVARGEAMDEKFRHLAADVAGGAQPLVFDGEQGLMVNAPGAFHSLVGEMLSQQSGTFALMWAVGKDGKVKIGLRSQRGYDCSVLATRMGGGGHAQACGFRMGAERLPELLGGVFASTPG</sequence>
<dbReference type="RefSeq" id="WP_309829243.1">
    <property type="nucleotide sequence ID" value="NZ_JAVIZX010000001.1"/>
</dbReference>
<dbReference type="SUPFAM" id="SSF64182">
    <property type="entry name" value="DHH phosphoesterases"/>
    <property type="match status" value="1"/>
</dbReference>
<dbReference type="Gene3D" id="3.10.310.30">
    <property type="match status" value="1"/>
</dbReference>
<name>A0ABU1ICI2_9BURK</name>
<protein>
    <submittedName>
        <fullName evidence="2">Oligoribonuclease NrnB/cAMP/cGMP phosphodiesterase (DHH superfamily)</fullName>
    </submittedName>
</protein>
<evidence type="ECO:0000313" key="2">
    <source>
        <dbReference type="EMBL" id="MDR6214942.1"/>
    </source>
</evidence>
<accession>A0ABU1ICI2</accession>
<reference evidence="2 3" key="1">
    <citation type="submission" date="2023-08" db="EMBL/GenBank/DDBJ databases">
        <title>Functional and genomic diversity of the sorghum phyllosphere microbiome.</title>
        <authorList>
            <person name="Shade A."/>
        </authorList>
    </citation>
    <scope>NUCLEOTIDE SEQUENCE [LARGE SCALE GENOMIC DNA]</scope>
    <source>
        <strain evidence="2 3">SORGH_AS_0335</strain>
    </source>
</reference>
<dbReference type="PANTHER" id="PTHR46922">
    <property type="entry name" value="DHHA1 DOMAIN PROTEIN"/>
    <property type="match status" value="1"/>
</dbReference>
<evidence type="ECO:0000259" key="1">
    <source>
        <dbReference type="Pfam" id="PF02272"/>
    </source>
</evidence>